<keyword evidence="7 11" id="KW-0862">Zinc</keyword>
<keyword evidence="6 11" id="KW-0378">Hydrolase</keyword>
<sequence length="549" mass="60536">MVLTASLLASPFAGTPAYGLQPQDQGTVQLQKNASASKIDHRSVFAKTVTGKKNDSTDAVLFVEQQKDKLSLINPEKNLKVKKKETDELGMTHVKLQQTKNGIPVENSELIVHYDKEGAVQTINGYYNNELAAKEIDTAPVVSAGKALDAAKRSVSAPEIFEYEPKTDLVIYQDQLAYKVNLNFLGELPGNWFVFINAKTGEIVDQYNGLMHADEYKASKGSGIGVKGDHRVLNIAHKNDKDTKGGTEFYLYDKSHENTEGLLTYDFKNQWRSSTVRLPGELFKSNDASFKSDYERAGVDAHYNSKKVYDYYMNEHGRNSIDGKGMAIISTVHYGENYNNAFWNGQQMTYGDGDGKFMISLSAGLDVAAHEMTHGVTTNTSNLQYRFESGALNEAFSDIFGALIDDNDWEVGEDIMGADAVATGRDALRSLSNPRRFPVNAAYTPYGDGNGKYPQHMDEFYHLPLNLDNGGVHINSSIINHAAYLTGIEIGREKLGKIYYRALTVYLTPTSTFSDARKALLQSAADLYGAESAEYKSTEAGLNGVGIIE</sequence>
<reference evidence="16 17" key="1">
    <citation type="submission" date="2017-07" db="EMBL/GenBank/DDBJ databases">
        <title>Fictibacillus sp. nov. GDSW-R2A3 Genome sequencing and assembly.</title>
        <authorList>
            <person name="Mayilraj S."/>
        </authorList>
    </citation>
    <scope>NUCLEOTIDE SEQUENCE [LARGE SCALE GENOMIC DNA]</scope>
    <source>
        <strain evidence="16 17">GDSW-R2A3</strain>
    </source>
</reference>
<dbReference type="InterPro" id="IPR011096">
    <property type="entry name" value="FTP_domain"/>
</dbReference>
<dbReference type="GO" id="GO:0006508">
    <property type="term" value="P:proteolysis"/>
    <property type="evidence" value="ECO:0007669"/>
    <property type="project" value="UniProtKB-KW"/>
</dbReference>
<dbReference type="EMBL" id="NOII01000011">
    <property type="protein sequence ID" value="OYD56812.1"/>
    <property type="molecule type" value="Genomic_DNA"/>
</dbReference>
<keyword evidence="5" id="KW-0732">Signal</keyword>
<dbReference type="SUPFAM" id="SSF55486">
    <property type="entry name" value="Metalloproteases ('zincins'), catalytic domain"/>
    <property type="match status" value="1"/>
</dbReference>
<feature type="domain" description="Peptidase M4 C-terminal" evidence="13">
    <location>
        <begin position="381"/>
        <end position="547"/>
    </location>
</feature>
<dbReference type="InterPro" id="IPR023612">
    <property type="entry name" value="Peptidase_M4"/>
</dbReference>
<gene>
    <name evidence="16" type="ORF">CGZ90_16550</name>
</gene>
<dbReference type="Gene3D" id="1.10.390.10">
    <property type="entry name" value="Neutral Protease Domain 2"/>
    <property type="match status" value="1"/>
</dbReference>
<name>A0A235F6D7_9BACL</name>
<accession>A0A235F6D7</accession>
<dbReference type="Pfam" id="PF03413">
    <property type="entry name" value="PepSY"/>
    <property type="match status" value="1"/>
</dbReference>
<evidence type="ECO:0000256" key="8">
    <source>
        <dbReference type="ARBA" id="ARBA00023049"/>
    </source>
</evidence>
<dbReference type="Proteomes" id="UP000215059">
    <property type="component" value="Unassembled WGS sequence"/>
</dbReference>
<comment type="cofactor">
    <cofactor evidence="1 11">
        <name>Zn(2+)</name>
        <dbReference type="ChEBI" id="CHEBI:29105"/>
    </cofactor>
</comment>
<dbReference type="InterPro" id="IPR001570">
    <property type="entry name" value="Peptidase_M4_C_domain"/>
</dbReference>
<dbReference type="InterPro" id="IPR025711">
    <property type="entry name" value="PepSY"/>
</dbReference>
<keyword evidence="16" id="KW-0969">Cilium</keyword>
<dbReference type="GO" id="GO:0005576">
    <property type="term" value="C:extracellular region"/>
    <property type="evidence" value="ECO:0007669"/>
    <property type="project" value="UniProtKB-SubCell"/>
</dbReference>
<dbReference type="Pfam" id="PF07504">
    <property type="entry name" value="FTP"/>
    <property type="match status" value="1"/>
</dbReference>
<evidence type="ECO:0000256" key="5">
    <source>
        <dbReference type="ARBA" id="ARBA00022729"/>
    </source>
</evidence>
<dbReference type="Gene3D" id="3.10.170.10">
    <property type="match status" value="1"/>
</dbReference>
<evidence type="ECO:0000256" key="11">
    <source>
        <dbReference type="RuleBase" id="RU366073"/>
    </source>
</evidence>
<evidence type="ECO:0000256" key="1">
    <source>
        <dbReference type="ARBA" id="ARBA00001947"/>
    </source>
</evidence>
<comment type="function">
    <text evidence="11">Extracellular zinc metalloprotease.</text>
</comment>
<keyword evidence="8 11" id="KW-0482">Metalloprotease</keyword>
<feature type="domain" description="PepSY" evidence="14">
    <location>
        <begin position="142"/>
        <end position="207"/>
    </location>
</feature>
<feature type="active site" description="Proton donor" evidence="10">
    <location>
        <position position="473"/>
    </location>
</feature>
<keyword evidence="16" id="KW-0282">Flagellum</keyword>
<evidence type="ECO:0000256" key="7">
    <source>
        <dbReference type="ARBA" id="ARBA00022833"/>
    </source>
</evidence>
<evidence type="ECO:0000256" key="10">
    <source>
        <dbReference type="PIRSR" id="PIRSR623612-1"/>
    </source>
</evidence>
<keyword evidence="3 11" id="KW-0645">Protease</keyword>
<comment type="similarity">
    <text evidence="2 11">Belongs to the peptidase M4 family.</text>
</comment>
<dbReference type="InterPro" id="IPR027268">
    <property type="entry name" value="Peptidase_M4/M1_CTD_sf"/>
</dbReference>
<keyword evidence="9" id="KW-0865">Zymogen</keyword>
<feature type="domain" description="Peptidase M4" evidence="12">
    <location>
        <begin position="221"/>
        <end position="377"/>
    </location>
</feature>
<dbReference type="PANTHER" id="PTHR33794:SF1">
    <property type="entry name" value="BACILLOLYSIN"/>
    <property type="match status" value="1"/>
</dbReference>
<evidence type="ECO:0000259" key="13">
    <source>
        <dbReference type="Pfam" id="PF02868"/>
    </source>
</evidence>
<feature type="domain" description="FTP" evidence="15">
    <location>
        <begin position="78"/>
        <end position="125"/>
    </location>
</feature>
<evidence type="ECO:0000259" key="14">
    <source>
        <dbReference type="Pfam" id="PF03413"/>
    </source>
</evidence>
<dbReference type="EC" id="3.4.24.-" evidence="11"/>
<evidence type="ECO:0000313" key="16">
    <source>
        <dbReference type="EMBL" id="OYD56812.1"/>
    </source>
</evidence>
<keyword evidence="16" id="KW-0966">Cell projection</keyword>
<feature type="active site" evidence="10">
    <location>
        <position position="371"/>
    </location>
</feature>
<organism evidence="16 17">
    <name type="scientific">Fictibacillus aquaticus</name>
    <dbReference type="NCBI Taxonomy" id="2021314"/>
    <lineage>
        <taxon>Bacteria</taxon>
        <taxon>Bacillati</taxon>
        <taxon>Bacillota</taxon>
        <taxon>Bacilli</taxon>
        <taxon>Bacillales</taxon>
        <taxon>Fictibacillaceae</taxon>
        <taxon>Fictibacillus</taxon>
    </lineage>
</organism>
<protein>
    <recommendedName>
        <fullName evidence="11">Neutral metalloproteinase</fullName>
        <ecNumber evidence="11">3.4.24.-</ecNumber>
    </recommendedName>
</protein>
<dbReference type="GO" id="GO:0046872">
    <property type="term" value="F:metal ion binding"/>
    <property type="evidence" value="ECO:0007669"/>
    <property type="project" value="UniProtKB-UniRule"/>
</dbReference>
<dbReference type="PRINTS" id="PR00730">
    <property type="entry name" value="THERMOLYSIN"/>
</dbReference>
<evidence type="ECO:0000256" key="3">
    <source>
        <dbReference type="ARBA" id="ARBA00022670"/>
    </source>
</evidence>
<evidence type="ECO:0000256" key="9">
    <source>
        <dbReference type="ARBA" id="ARBA00023145"/>
    </source>
</evidence>
<dbReference type="CDD" id="cd09597">
    <property type="entry name" value="M4_TLP"/>
    <property type="match status" value="1"/>
</dbReference>
<dbReference type="OrthoDB" id="291295at2"/>
<dbReference type="Pfam" id="PF01447">
    <property type="entry name" value="Peptidase_M4"/>
    <property type="match status" value="1"/>
</dbReference>
<dbReference type="AlphaFoldDB" id="A0A235F6D7"/>
<dbReference type="Gene3D" id="3.10.450.490">
    <property type="match status" value="1"/>
</dbReference>
<evidence type="ECO:0000313" key="17">
    <source>
        <dbReference type="Proteomes" id="UP000215059"/>
    </source>
</evidence>
<dbReference type="PANTHER" id="PTHR33794">
    <property type="entry name" value="BACILLOLYSIN"/>
    <property type="match status" value="1"/>
</dbReference>
<comment type="subcellular location">
    <subcellularLocation>
        <location evidence="11">Secreted</location>
    </subcellularLocation>
</comment>
<evidence type="ECO:0000259" key="15">
    <source>
        <dbReference type="Pfam" id="PF07504"/>
    </source>
</evidence>
<evidence type="ECO:0000256" key="4">
    <source>
        <dbReference type="ARBA" id="ARBA00022723"/>
    </source>
</evidence>
<evidence type="ECO:0000256" key="2">
    <source>
        <dbReference type="ARBA" id="ARBA00009388"/>
    </source>
</evidence>
<dbReference type="Gene3D" id="3.10.450.40">
    <property type="match status" value="1"/>
</dbReference>
<evidence type="ECO:0000259" key="12">
    <source>
        <dbReference type="Pfam" id="PF01447"/>
    </source>
</evidence>
<dbReference type="Pfam" id="PF02868">
    <property type="entry name" value="Peptidase_M4_C"/>
    <property type="match status" value="1"/>
</dbReference>
<evidence type="ECO:0000256" key="6">
    <source>
        <dbReference type="ARBA" id="ARBA00022801"/>
    </source>
</evidence>
<dbReference type="InterPro" id="IPR050728">
    <property type="entry name" value="Zinc_Metalloprotease_M4"/>
</dbReference>
<keyword evidence="17" id="KW-1185">Reference proteome</keyword>
<keyword evidence="4" id="KW-0479">Metal-binding</keyword>
<dbReference type="GO" id="GO:0004222">
    <property type="term" value="F:metalloendopeptidase activity"/>
    <property type="evidence" value="ECO:0007669"/>
    <property type="project" value="UniProtKB-UniRule"/>
</dbReference>
<comment type="caution">
    <text evidence="16">The sequence shown here is derived from an EMBL/GenBank/DDBJ whole genome shotgun (WGS) entry which is preliminary data.</text>
</comment>
<dbReference type="InterPro" id="IPR013856">
    <property type="entry name" value="Peptidase_M4_domain"/>
</dbReference>
<keyword evidence="11" id="KW-0964">Secreted</keyword>
<proteinExistence type="inferred from homology"/>